<dbReference type="AlphaFoldDB" id="A0A6A5YFQ7"/>
<dbReference type="EMBL" id="ML977366">
    <property type="protein sequence ID" value="KAF2106102.1"/>
    <property type="molecule type" value="Genomic_DNA"/>
</dbReference>
<evidence type="ECO:0000313" key="2">
    <source>
        <dbReference type="Proteomes" id="UP000799770"/>
    </source>
</evidence>
<gene>
    <name evidence="1" type="ORF">BDV96DRAFT_654974</name>
</gene>
<sequence length="168" mass="19461">MKVRQAVLVPCDYGGRFSTKLNLSTTLPEALRDLTIVGPNERIIPWLEDLADVALKPSAYPHLRQIKLACHWNYGKQKIWFDLNFQPLQRTFKEMDIDLYAFNESVKPLDLVKPTKDHFFDEEEEHAKCFDKLFEIWKPSQMSEFGEGQCLFDEPPSTALQDPRASDA</sequence>
<keyword evidence="2" id="KW-1185">Reference proteome</keyword>
<dbReference type="OrthoDB" id="10653085at2759"/>
<protein>
    <submittedName>
        <fullName evidence="1">Uncharacterized protein</fullName>
    </submittedName>
</protein>
<proteinExistence type="predicted"/>
<name>A0A6A5YFQ7_9PLEO</name>
<organism evidence="1 2">
    <name type="scientific">Lophiotrema nucula</name>
    <dbReference type="NCBI Taxonomy" id="690887"/>
    <lineage>
        <taxon>Eukaryota</taxon>
        <taxon>Fungi</taxon>
        <taxon>Dikarya</taxon>
        <taxon>Ascomycota</taxon>
        <taxon>Pezizomycotina</taxon>
        <taxon>Dothideomycetes</taxon>
        <taxon>Pleosporomycetidae</taxon>
        <taxon>Pleosporales</taxon>
        <taxon>Lophiotremataceae</taxon>
        <taxon>Lophiotrema</taxon>
    </lineage>
</organism>
<dbReference type="Proteomes" id="UP000799770">
    <property type="component" value="Unassembled WGS sequence"/>
</dbReference>
<reference evidence="1" key="1">
    <citation type="journal article" date="2020" name="Stud. Mycol.">
        <title>101 Dothideomycetes genomes: a test case for predicting lifestyles and emergence of pathogens.</title>
        <authorList>
            <person name="Haridas S."/>
            <person name="Albert R."/>
            <person name="Binder M."/>
            <person name="Bloem J."/>
            <person name="Labutti K."/>
            <person name="Salamov A."/>
            <person name="Andreopoulos B."/>
            <person name="Baker S."/>
            <person name="Barry K."/>
            <person name="Bills G."/>
            <person name="Bluhm B."/>
            <person name="Cannon C."/>
            <person name="Castanera R."/>
            <person name="Culley D."/>
            <person name="Daum C."/>
            <person name="Ezra D."/>
            <person name="Gonzalez J."/>
            <person name="Henrissat B."/>
            <person name="Kuo A."/>
            <person name="Liang C."/>
            <person name="Lipzen A."/>
            <person name="Lutzoni F."/>
            <person name="Magnuson J."/>
            <person name="Mondo S."/>
            <person name="Nolan M."/>
            <person name="Ohm R."/>
            <person name="Pangilinan J."/>
            <person name="Park H.-J."/>
            <person name="Ramirez L."/>
            <person name="Alfaro M."/>
            <person name="Sun H."/>
            <person name="Tritt A."/>
            <person name="Yoshinaga Y."/>
            <person name="Zwiers L.-H."/>
            <person name="Turgeon B."/>
            <person name="Goodwin S."/>
            <person name="Spatafora J."/>
            <person name="Crous P."/>
            <person name="Grigoriev I."/>
        </authorList>
    </citation>
    <scope>NUCLEOTIDE SEQUENCE</scope>
    <source>
        <strain evidence="1">CBS 627.86</strain>
    </source>
</reference>
<accession>A0A6A5YFQ7</accession>
<evidence type="ECO:0000313" key="1">
    <source>
        <dbReference type="EMBL" id="KAF2106102.1"/>
    </source>
</evidence>